<evidence type="ECO:0000313" key="2">
    <source>
        <dbReference type="EMBL" id="KAE9011867.1"/>
    </source>
</evidence>
<comment type="caution">
    <text evidence="4">The sequence shown here is derived from an EMBL/GenBank/DDBJ whole genome shotgun (WGS) entry which is preliminary data.</text>
</comment>
<dbReference type="AlphaFoldDB" id="A0A6A3U285"/>
<accession>A0A6A3U285</accession>
<name>A0A6A3U285_9STRA</name>
<feature type="region of interest" description="Disordered" evidence="1">
    <location>
        <begin position="139"/>
        <end position="182"/>
    </location>
</feature>
<evidence type="ECO:0000313" key="4">
    <source>
        <dbReference type="EMBL" id="KAE9145432.1"/>
    </source>
</evidence>
<evidence type="ECO:0000313" key="3">
    <source>
        <dbReference type="EMBL" id="KAE9110925.1"/>
    </source>
</evidence>
<dbReference type="Proteomes" id="UP000440732">
    <property type="component" value="Unassembled WGS sequence"/>
</dbReference>
<evidence type="ECO:0000313" key="5">
    <source>
        <dbReference type="Proteomes" id="UP000440732"/>
    </source>
</evidence>
<organism evidence="4 5">
    <name type="scientific">Phytophthora fragariae</name>
    <dbReference type="NCBI Taxonomy" id="53985"/>
    <lineage>
        <taxon>Eukaryota</taxon>
        <taxon>Sar</taxon>
        <taxon>Stramenopiles</taxon>
        <taxon>Oomycota</taxon>
        <taxon>Peronosporomycetes</taxon>
        <taxon>Peronosporales</taxon>
        <taxon>Peronosporaceae</taxon>
        <taxon>Phytophthora</taxon>
    </lineage>
</organism>
<evidence type="ECO:0000256" key="1">
    <source>
        <dbReference type="SAM" id="MobiDB-lite"/>
    </source>
</evidence>
<protein>
    <submittedName>
        <fullName evidence="4">Uncharacterized protein</fullName>
    </submittedName>
</protein>
<sequence>MTRIYCVKLTLLRMWRVIGKEILLEVETAAILMRRKTRTKTETGDLDADAAVDFEGNDMGSDLDTTHETPGITTVQSCTLMRTMSEQHVSEAVLVTASHGCVPVAFAADFEHTEAGGQSGPSEHRWRDLENQRLEQARQVGVLDLSTPSPRSTDGTPLSSRYSITPTPTTPPRAAGRPRSRVTRHLPSVTLQDATGILSAQQRMQDLRVLRDKFEEVGVVKQILSHSDLLLKVQGLHRTGPQRAADAAAAGRQDHERHIRLQQLNQRAALSNSTRIEPRPGSDKDYGCEHETESYVTDKLLRTNKKPNAQDEGLGLVVVGSCKDPAPHTRMK</sequence>
<evidence type="ECO:0000313" key="6">
    <source>
        <dbReference type="Proteomes" id="UP000460718"/>
    </source>
</evidence>
<gene>
    <name evidence="4" type="ORF">PF006_g9714</name>
    <name evidence="3" type="ORF">PF010_g11003</name>
    <name evidence="2" type="ORF">PF011_g9186</name>
</gene>
<dbReference type="EMBL" id="QXFW01000449">
    <property type="protein sequence ID" value="KAE9011867.1"/>
    <property type="molecule type" value="Genomic_DNA"/>
</dbReference>
<proteinExistence type="predicted"/>
<dbReference type="Proteomes" id="UP000488956">
    <property type="component" value="Unassembled WGS sequence"/>
</dbReference>
<dbReference type="Proteomes" id="UP000460718">
    <property type="component" value="Unassembled WGS sequence"/>
</dbReference>
<reference evidence="4 5" key="1">
    <citation type="submission" date="2018-08" db="EMBL/GenBank/DDBJ databases">
        <title>Genomic investigation of the strawberry pathogen Phytophthora fragariae indicates pathogenicity is determined by transcriptional variation in three key races.</title>
        <authorList>
            <person name="Adams T.M."/>
            <person name="Armitage A.D."/>
            <person name="Sobczyk M.K."/>
            <person name="Bates H.J."/>
            <person name="Dunwell J.M."/>
            <person name="Nellist C.F."/>
            <person name="Harrison R.J."/>
        </authorList>
    </citation>
    <scope>NUCLEOTIDE SEQUENCE [LARGE SCALE GENOMIC DNA]</scope>
    <source>
        <strain evidence="4 5">NOV-5</strain>
        <strain evidence="3 7">ONT-3</strain>
        <strain evidence="2 6">SCRP245</strain>
    </source>
</reference>
<feature type="compositionally biased region" description="Polar residues" evidence="1">
    <location>
        <begin position="146"/>
        <end position="158"/>
    </location>
</feature>
<dbReference type="EMBL" id="QXGA01000471">
    <property type="protein sequence ID" value="KAE9145432.1"/>
    <property type="molecule type" value="Genomic_DNA"/>
</dbReference>
<dbReference type="EMBL" id="QXFX01000572">
    <property type="protein sequence ID" value="KAE9110925.1"/>
    <property type="molecule type" value="Genomic_DNA"/>
</dbReference>
<evidence type="ECO:0000313" key="7">
    <source>
        <dbReference type="Proteomes" id="UP000488956"/>
    </source>
</evidence>
<feature type="compositionally biased region" description="Low complexity" evidence="1">
    <location>
        <begin position="159"/>
        <end position="175"/>
    </location>
</feature>